<organism evidence="2 3">
    <name type="scientific">Sphingomonas vulcanisoli</name>
    <dbReference type="NCBI Taxonomy" id="1658060"/>
    <lineage>
        <taxon>Bacteria</taxon>
        <taxon>Pseudomonadati</taxon>
        <taxon>Pseudomonadota</taxon>
        <taxon>Alphaproteobacteria</taxon>
        <taxon>Sphingomonadales</taxon>
        <taxon>Sphingomonadaceae</taxon>
        <taxon>Sphingomonas</taxon>
    </lineage>
</organism>
<comment type="caution">
    <text evidence="2">The sequence shown here is derived from an EMBL/GenBank/DDBJ whole genome shotgun (WGS) entry which is preliminary data.</text>
</comment>
<reference evidence="2 3" key="1">
    <citation type="submission" date="2020-03" db="EMBL/GenBank/DDBJ databases">
        <title>Genomic Encyclopedia of Type Strains, Phase III (KMG-III): the genomes of soil and plant-associated and newly described type strains.</title>
        <authorList>
            <person name="Whitman W."/>
        </authorList>
    </citation>
    <scope>NUCLEOTIDE SEQUENCE [LARGE SCALE GENOMIC DNA]</scope>
    <source>
        <strain evidence="2 3">CECT 8804</strain>
    </source>
</reference>
<dbReference type="CDD" id="cd18724">
    <property type="entry name" value="PIN_LabA-like"/>
    <property type="match status" value="1"/>
</dbReference>
<dbReference type="Pfam" id="PF01936">
    <property type="entry name" value="NYN"/>
    <property type="match status" value="1"/>
</dbReference>
<name>A0ABX0TQY2_9SPHN</name>
<accession>A0ABX0TQY2</accession>
<sequence length="198" mass="22488">MADRVHIIWDNSNIFVSGRSVCDKIEYKPGGFRINFENLIDLAADARPIEQVFCVGSVPPPTDSVWGHIKRLTGKKPELYERGAASGKEQAVDQALQTRMLRLGYDYNPPETIVLLSGDGSGFEEGIGFFSDLKRLHGIGWNVEVLSWRDHCKRQMREWAEQNGLFVSLDDFYSSVTFLEKLRHAKPLDFSTRPRRAA</sequence>
<dbReference type="Gene3D" id="3.40.50.1010">
    <property type="entry name" value="5'-nuclease"/>
    <property type="match status" value="1"/>
</dbReference>
<protein>
    <recommendedName>
        <fullName evidence="1">NYN domain-containing protein</fullName>
    </recommendedName>
</protein>
<dbReference type="InterPro" id="IPR021139">
    <property type="entry name" value="NYN"/>
</dbReference>
<dbReference type="EMBL" id="JAAOZC010000001">
    <property type="protein sequence ID" value="NIJ06559.1"/>
    <property type="molecule type" value="Genomic_DNA"/>
</dbReference>
<gene>
    <name evidence="2" type="ORF">FHS31_000141</name>
</gene>
<dbReference type="Proteomes" id="UP000727456">
    <property type="component" value="Unassembled WGS sequence"/>
</dbReference>
<evidence type="ECO:0000313" key="3">
    <source>
        <dbReference type="Proteomes" id="UP000727456"/>
    </source>
</evidence>
<proteinExistence type="predicted"/>
<evidence type="ECO:0000259" key="1">
    <source>
        <dbReference type="Pfam" id="PF01936"/>
    </source>
</evidence>
<evidence type="ECO:0000313" key="2">
    <source>
        <dbReference type="EMBL" id="NIJ06559.1"/>
    </source>
</evidence>
<feature type="domain" description="NYN" evidence="1">
    <location>
        <begin position="4"/>
        <end position="147"/>
    </location>
</feature>
<keyword evidence="3" id="KW-1185">Reference proteome</keyword>
<dbReference type="RefSeq" id="WP_167071067.1">
    <property type="nucleotide sequence ID" value="NZ_JAAOZC010000001.1"/>
</dbReference>